<keyword evidence="7" id="KW-0227">DNA damage</keyword>
<dbReference type="SMART" id="SM00478">
    <property type="entry name" value="ENDO3c"/>
    <property type="match status" value="1"/>
</dbReference>
<organism evidence="14 15">
    <name type="scientific">Corynebacterium argentoratense DSM 44202</name>
    <dbReference type="NCBI Taxonomy" id="1348662"/>
    <lineage>
        <taxon>Bacteria</taxon>
        <taxon>Bacillati</taxon>
        <taxon>Actinomycetota</taxon>
        <taxon>Actinomycetes</taxon>
        <taxon>Mycobacteriales</taxon>
        <taxon>Corynebacteriaceae</taxon>
        <taxon>Corynebacterium</taxon>
    </lineage>
</organism>
<dbReference type="GO" id="GO:0006284">
    <property type="term" value="P:base-excision repair"/>
    <property type="evidence" value="ECO:0007669"/>
    <property type="project" value="InterPro"/>
</dbReference>
<comment type="catalytic activity">
    <reaction evidence="1">
        <text>Hydrolyzes free adenine bases from 7,8-dihydro-8-oxoguanine:adenine mismatched double-stranded DNA, leaving an apurinic site.</text>
        <dbReference type="EC" id="3.2.2.31"/>
    </reaction>
</comment>
<evidence type="ECO:0000256" key="6">
    <source>
        <dbReference type="ARBA" id="ARBA00022723"/>
    </source>
</evidence>
<dbReference type="HOGENOM" id="CLU_012862_2_0_11"/>
<keyword evidence="11" id="KW-0234">DNA repair</keyword>
<sequence length="267" mass="29111">MSQQTPVARVQPIWQQWMDRWPTPQDFAAASRADILRAWGSLGYPRRALRLHECAQEITARYGAESNAREGSEPVPEDLAELLALPGIGDYTARAVLCFHYDHNVAVVDTNVRRVYARAVSGNYLQSPARASDLRKQQALVDAAPDDVHGPTFSVAMMELGALVCTASSPDCGHCPIQASCAWQLAGAPAPSEQELAQAKKRVQKFAGTDRQVRGIIMKALRESDSPVTKGTIDLLWPDAAQRDRALLGLLEDGLVEQLDIGFALPA</sequence>
<dbReference type="EC" id="3.2.2.31" evidence="4"/>
<dbReference type="PANTHER" id="PTHR42944">
    <property type="entry name" value="ADENINE DNA GLYCOSYLASE"/>
    <property type="match status" value="1"/>
</dbReference>
<evidence type="ECO:0000256" key="1">
    <source>
        <dbReference type="ARBA" id="ARBA00000843"/>
    </source>
</evidence>
<evidence type="ECO:0000313" key="14">
    <source>
        <dbReference type="EMBL" id="AGU15830.1"/>
    </source>
</evidence>
<evidence type="ECO:0000313" key="15">
    <source>
        <dbReference type="Proteomes" id="UP000016943"/>
    </source>
</evidence>
<evidence type="ECO:0000256" key="12">
    <source>
        <dbReference type="ARBA" id="ARBA00023295"/>
    </source>
</evidence>
<dbReference type="Pfam" id="PF00730">
    <property type="entry name" value="HhH-GPD"/>
    <property type="match status" value="1"/>
</dbReference>
<evidence type="ECO:0000256" key="4">
    <source>
        <dbReference type="ARBA" id="ARBA00012045"/>
    </source>
</evidence>
<dbReference type="GO" id="GO:0006298">
    <property type="term" value="P:mismatch repair"/>
    <property type="evidence" value="ECO:0007669"/>
    <property type="project" value="TreeGrafter"/>
</dbReference>
<evidence type="ECO:0000256" key="10">
    <source>
        <dbReference type="ARBA" id="ARBA00023014"/>
    </source>
</evidence>
<evidence type="ECO:0000256" key="8">
    <source>
        <dbReference type="ARBA" id="ARBA00022801"/>
    </source>
</evidence>
<dbReference type="GO" id="GO:0051539">
    <property type="term" value="F:4 iron, 4 sulfur cluster binding"/>
    <property type="evidence" value="ECO:0007669"/>
    <property type="project" value="InterPro"/>
</dbReference>
<keyword evidence="12" id="KW-0326">Glycosidase</keyword>
<dbReference type="Pfam" id="PF10576">
    <property type="entry name" value="EndIII_4Fe-2S"/>
    <property type="match status" value="1"/>
</dbReference>
<evidence type="ECO:0000256" key="11">
    <source>
        <dbReference type="ARBA" id="ARBA00023204"/>
    </source>
</evidence>
<dbReference type="Gene3D" id="1.10.340.30">
    <property type="entry name" value="Hypothetical protein, domain 2"/>
    <property type="match status" value="1"/>
</dbReference>
<keyword evidence="9" id="KW-0408">Iron</keyword>
<evidence type="ECO:0000259" key="13">
    <source>
        <dbReference type="SMART" id="SM00478"/>
    </source>
</evidence>
<keyword evidence="6" id="KW-0479">Metal-binding</keyword>
<dbReference type="GO" id="GO:0035485">
    <property type="term" value="F:adenine/guanine mispair binding"/>
    <property type="evidence" value="ECO:0007669"/>
    <property type="project" value="TreeGrafter"/>
</dbReference>
<dbReference type="EMBL" id="CP006365">
    <property type="protein sequence ID" value="AGU15830.1"/>
    <property type="molecule type" value="Genomic_DNA"/>
</dbReference>
<dbReference type="Proteomes" id="UP000016943">
    <property type="component" value="Chromosome"/>
</dbReference>
<dbReference type="GO" id="GO:0034039">
    <property type="term" value="F:8-oxo-7,8-dihydroguanine DNA N-glycosylase activity"/>
    <property type="evidence" value="ECO:0007669"/>
    <property type="project" value="TreeGrafter"/>
</dbReference>
<dbReference type="InterPro" id="IPR044298">
    <property type="entry name" value="MIG/MutY"/>
</dbReference>
<dbReference type="STRING" id="1348662.CARG_08655"/>
<keyword evidence="15" id="KW-1185">Reference proteome</keyword>
<dbReference type="PANTHER" id="PTHR42944:SF1">
    <property type="entry name" value="ADENINE DNA GLYCOSYLASE"/>
    <property type="match status" value="1"/>
</dbReference>
<dbReference type="Pfam" id="PF00633">
    <property type="entry name" value="HHH"/>
    <property type="match status" value="1"/>
</dbReference>
<dbReference type="KEGG" id="caz:CARG_08655"/>
<dbReference type="PATRIC" id="fig|1348662.3.peg.1705"/>
<keyword evidence="8" id="KW-0378">Hydrolase</keyword>
<feature type="domain" description="HhH-GPD" evidence="13">
    <location>
        <begin position="1"/>
        <end position="163"/>
    </location>
</feature>
<keyword evidence="10" id="KW-0411">Iron-sulfur</keyword>
<evidence type="ECO:0000256" key="9">
    <source>
        <dbReference type="ARBA" id="ARBA00023004"/>
    </source>
</evidence>
<dbReference type="InterPro" id="IPR000445">
    <property type="entry name" value="HhH_motif"/>
</dbReference>
<dbReference type="InterPro" id="IPR003651">
    <property type="entry name" value="Endonuclease3_FeS-loop_motif"/>
</dbReference>
<dbReference type="Gene3D" id="1.10.1670.10">
    <property type="entry name" value="Helix-hairpin-Helix base-excision DNA repair enzymes (C-terminal)"/>
    <property type="match status" value="1"/>
</dbReference>
<evidence type="ECO:0000256" key="3">
    <source>
        <dbReference type="ARBA" id="ARBA00008343"/>
    </source>
</evidence>
<protein>
    <recommendedName>
        <fullName evidence="5">Adenine DNA glycosylase</fullName>
        <ecNumber evidence="4">3.2.2.31</ecNumber>
    </recommendedName>
</protein>
<dbReference type="eggNOG" id="COG1194">
    <property type="taxonomic scope" value="Bacteria"/>
</dbReference>
<dbReference type="CDD" id="cd00056">
    <property type="entry name" value="ENDO3c"/>
    <property type="match status" value="1"/>
</dbReference>
<dbReference type="InterPro" id="IPR011257">
    <property type="entry name" value="DNA_glycosylase"/>
</dbReference>
<reference evidence="14 15" key="1">
    <citation type="journal article" date="2013" name="Genome Announc.">
        <title>Whole-Genome Sequence of the Clinical Strain Corynebacterium argentoratense DSM 44202, Isolated from a Human Throat Specimen.</title>
        <authorList>
            <person name="Bomholt C."/>
            <person name="Glaub A."/>
            <person name="Gravermann K."/>
            <person name="Albersmeier A."/>
            <person name="Brinkrolf K."/>
            <person name="Ruckert C."/>
            <person name="Tauch A."/>
        </authorList>
    </citation>
    <scope>NUCLEOTIDE SEQUENCE [LARGE SCALE GENOMIC DNA]</scope>
    <source>
        <strain evidence="14">DSM 44202</strain>
    </source>
</reference>
<dbReference type="SUPFAM" id="SSF48150">
    <property type="entry name" value="DNA-glycosylase"/>
    <property type="match status" value="1"/>
</dbReference>
<dbReference type="GO" id="GO:0000701">
    <property type="term" value="F:purine-specific mismatch base pair DNA N-glycosylase activity"/>
    <property type="evidence" value="ECO:0007669"/>
    <property type="project" value="UniProtKB-EC"/>
</dbReference>
<dbReference type="AlphaFoldDB" id="U3GWA9"/>
<proteinExistence type="inferred from homology"/>
<dbReference type="InterPro" id="IPR023170">
    <property type="entry name" value="HhH_base_excis_C"/>
</dbReference>
<evidence type="ECO:0000256" key="5">
    <source>
        <dbReference type="ARBA" id="ARBA00022023"/>
    </source>
</evidence>
<dbReference type="GO" id="GO:0032357">
    <property type="term" value="F:oxidized purine DNA binding"/>
    <property type="evidence" value="ECO:0007669"/>
    <property type="project" value="TreeGrafter"/>
</dbReference>
<dbReference type="InterPro" id="IPR003265">
    <property type="entry name" value="HhH-GPD_domain"/>
</dbReference>
<evidence type="ECO:0000256" key="7">
    <source>
        <dbReference type="ARBA" id="ARBA00022763"/>
    </source>
</evidence>
<comment type="cofactor">
    <cofactor evidence="2">
        <name>[4Fe-4S] cluster</name>
        <dbReference type="ChEBI" id="CHEBI:49883"/>
    </cofactor>
</comment>
<dbReference type="GO" id="GO:0046872">
    <property type="term" value="F:metal ion binding"/>
    <property type="evidence" value="ECO:0007669"/>
    <property type="project" value="UniProtKB-KW"/>
</dbReference>
<accession>U3GWA9</accession>
<comment type="similarity">
    <text evidence="3">Belongs to the Nth/MutY family.</text>
</comment>
<evidence type="ECO:0000256" key="2">
    <source>
        <dbReference type="ARBA" id="ARBA00001966"/>
    </source>
</evidence>
<gene>
    <name evidence="14" type="ORF">CARG_08655</name>
</gene>
<name>U3GWA9_9CORY</name>